<evidence type="ECO:0000313" key="3">
    <source>
        <dbReference type="Proteomes" id="UP000674416"/>
    </source>
</evidence>
<dbReference type="EMBL" id="JAFDST010000002">
    <property type="protein sequence ID" value="MBP1081205.1"/>
    <property type="molecule type" value="Genomic_DNA"/>
</dbReference>
<dbReference type="RefSeq" id="WP_082364012.1">
    <property type="nucleotide sequence ID" value="NZ_JAFDST010000002.1"/>
</dbReference>
<organism evidence="2 3">
    <name type="scientific">Bacillus capparidis</name>
    <dbReference type="NCBI Taxonomy" id="1840411"/>
    <lineage>
        <taxon>Bacteria</taxon>
        <taxon>Bacillati</taxon>
        <taxon>Bacillota</taxon>
        <taxon>Bacilli</taxon>
        <taxon>Bacillales</taxon>
        <taxon>Bacillaceae</taxon>
        <taxon>Bacillus</taxon>
    </lineage>
</organism>
<gene>
    <name evidence="2" type="ORF">JOC74_001698</name>
</gene>
<protein>
    <recommendedName>
        <fullName evidence="4">YvrJ family protein</fullName>
    </recommendedName>
</protein>
<dbReference type="Proteomes" id="UP000674416">
    <property type="component" value="Unassembled WGS sequence"/>
</dbReference>
<accession>A0ABS4CW18</accession>
<evidence type="ECO:0000256" key="1">
    <source>
        <dbReference type="SAM" id="Phobius"/>
    </source>
</evidence>
<proteinExistence type="predicted"/>
<reference evidence="2 3" key="1">
    <citation type="submission" date="2021-01" db="EMBL/GenBank/DDBJ databases">
        <title>Genomic Encyclopedia of Type Strains, Phase IV (KMG-IV): sequencing the most valuable type-strain genomes for metagenomic binning, comparative biology and taxonomic classification.</title>
        <authorList>
            <person name="Goeker M."/>
        </authorList>
    </citation>
    <scope>NUCLEOTIDE SEQUENCE [LARGE SCALE GENOMIC DNA]</scope>
    <source>
        <strain evidence="2 3">DSM 103394</strain>
    </source>
</reference>
<evidence type="ECO:0008006" key="4">
    <source>
        <dbReference type="Google" id="ProtNLM"/>
    </source>
</evidence>
<dbReference type="Pfam" id="PF12841">
    <property type="entry name" value="YvrJ"/>
    <property type="match status" value="1"/>
</dbReference>
<evidence type="ECO:0000313" key="2">
    <source>
        <dbReference type="EMBL" id="MBP1081205.1"/>
    </source>
</evidence>
<keyword evidence="1" id="KW-0812">Transmembrane</keyword>
<feature type="transmembrane region" description="Helical" evidence="1">
    <location>
        <begin position="6"/>
        <end position="22"/>
    </location>
</feature>
<dbReference type="InterPro" id="IPR024419">
    <property type="entry name" value="YvrJ"/>
</dbReference>
<comment type="caution">
    <text evidence="2">The sequence shown here is derived from an EMBL/GenBank/DDBJ whole genome shotgun (WGS) entry which is preliminary data.</text>
</comment>
<keyword evidence="3" id="KW-1185">Reference proteome</keyword>
<name>A0ABS4CW18_9BACI</name>
<keyword evidence="1" id="KW-0472">Membrane</keyword>
<sequence length="55" mass="6633">MDVWMQWISEVGFPIIVTFYLLHRIEQKLDQLNQSIQSIPVRQQEIVENNMRETS</sequence>
<keyword evidence="1" id="KW-1133">Transmembrane helix</keyword>